<feature type="compositionally biased region" description="Basic and acidic residues" evidence="1">
    <location>
        <begin position="295"/>
        <end position="308"/>
    </location>
</feature>
<protein>
    <recommendedName>
        <fullName evidence="2">Myb-like domain-containing protein</fullName>
    </recommendedName>
</protein>
<dbReference type="PANTHER" id="PTHR33492:SF11">
    <property type="entry name" value="OS04G0670900 PROTEIN"/>
    <property type="match status" value="1"/>
</dbReference>
<dbReference type="Gene3D" id="1.10.10.60">
    <property type="entry name" value="Homeodomain-like"/>
    <property type="match status" value="1"/>
</dbReference>
<evidence type="ECO:0000256" key="1">
    <source>
        <dbReference type="SAM" id="MobiDB-lite"/>
    </source>
</evidence>
<dbReference type="KEGG" id="smo:SELMODRAFT_86875"/>
<dbReference type="PROSITE" id="PS50090">
    <property type="entry name" value="MYB_LIKE"/>
    <property type="match status" value="1"/>
</dbReference>
<evidence type="ECO:0000259" key="2">
    <source>
        <dbReference type="PROSITE" id="PS50090"/>
    </source>
</evidence>
<reference evidence="3 4" key="1">
    <citation type="journal article" date="2011" name="Science">
        <title>The Selaginella genome identifies genetic changes associated with the evolution of vascular plants.</title>
        <authorList>
            <person name="Banks J.A."/>
            <person name="Nishiyama T."/>
            <person name="Hasebe M."/>
            <person name="Bowman J.L."/>
            <person name="Gribskov M."/>
            <person name="dePamphilis C."/>
            <person name="Albert V.A."/>
            <person name="Aono N."/>
            <person name="Aoyama T."/>
            <person name="Ambrose B.A."/>
            <person name="Ashton N.W."/>
            <person name="Axtell M.J."/>
            <person name="Barker E."/>
            <person name="Barker M.S."/>
            <person name="Bennetzen J.L."/>
            <person name="Bonawitz N.D."/>
            <person name="Chapple C."/>
            <person name="Cheng C."/>
            <person name="Correa L.G."/>
            <person name="Dacre M."/>
            <person name="DeBarry J."/>
            <person name="Dreyer I."/>
            <person name="Elias M."/>
            <person name="Engstrom E.M."/>
            <person name="Estelle M."/>
            <person name="Feng L."/>
            <person name="Finet C."/>
            <person name="Floyd S.K."/>
            <person name="Frommer W.B."/>
            <person name="Fujita T."/>
            <person name="Gramzow L."/>
            <person name="Gutensohn M."/>
            <person name="Harholt J."/>
            <person name="Hattori M."/>
            <person name="Heyl A."/>
            <person name="Hirai T."/>
            <person name="Hiwatashi Y."/>
            <person name="Ishikawa M."/>
            <person name="Iwata M."/>
            <person name="Karol K.G."/>
            <person name="Koehler B."/>
            <person name="Kolukisaoglu U."/>
            <person name="Kubo M."/>
            <person name="Kurata T."/>
            <person name="Lalonde S."/>
            <person name="Li K."/>
            <person name="Li Y."/>
            <person name="Litt A."/>
            <person name="Lyons E."/>
            <person name="Manning G."/>
            <person name="Maruyama T."/>
            <person name="Michael T.P."/>
            <person name="Mikami K."/>
            <person name="Miyazaki S."/>
            <person name="Morinaga S."/>
            <person name="Murata T."/>
            <person name="Mueller-Roeber B."/>
            <person name="Nelson D.R."/>
            <person name="Obara M."/>
            <person name="Oguri Y."/>
            <person name="Olmstead R.G."/>
            <person name="Onodera N."/>
            <person name="Petersen B.L."/>
            <person name="Pils B."/>
            <person name="Prigge M."/>
            <person name="Rensing S.A."/>
            <person name="Riano-Pachon D.M."/>
            <person name="Roberts A.W."/>
            <person name="Sato Y."/>
            <person name="Scheller H.V."/>
            <person name="Schulz B."/>
            <person name="Schulz C."/>
            <person name="Shakirov E.V."/>
            <person name="Shibagaki N."/>
            <person name="Shinohara N."/>
            <person name="Shippen D.E."/>
            <person name="Soerensen I."/>
            <person name="Sotooka R."/>
            <person name="Sugimoto N."/>
            <person name="Sugita M."/>
            <person name="Sumikawa N."/>
            <person name="Tanurdzic M."/>
            <person name="Theissen G."/>
            <person name="Ulvskov P."/>
            <person name="Wakazuki S."/>
            <person name="Weng J.K."/>
            <person name="Willats W.W."/>
            <person name="Wipf D."/>
            <person name="Wolf P.G."/>
            <person name="Yang L."/>
            <person name="Zimmer A.D."/>
            <person name="Zhu Q."/>
            <person name="Mitros T."/>
            <person name="Hellsten U."/>
            <person name="Loque D."/>
            <person name="Otillar R."/>
            <person name="Salamov A."/>
            <person name="Schmutz J."/>
            <person name="Shapiro H."/>
            <person name="Lindquist E."/>
            <person name="Lucas S."/>
            <person name="Rokhsar D."/>
            <person name="Grigoriev I.V."/>
        </authorList>
    </citation>
    <scope>NUCLEOTIDE SEQUENCE [LARGE SCALE GENOMIC DNA]</scope>
</reference>
<accession>D8R8T8</accession>
<dbReference type="HOGENOM" id="CLU_052896_0_0_1"/>
<dbReference type="InterPro" id="IPR009057">
    <property type="entry name" value="Homeodomain-like_sf"/>
</dbReference>
<feature type="compositionally biased region" description="Low complexity" evidence="1">
    <location>
        <begin position="18"/>
        <end position="36"/>
    </location>
</feature>
<dbReference type="FunCoup" id="D8R8T8">
    <property type="interactions" value="215"/>
</dbReference>
<dbReference type="Gramene" id="EFJ32118">
    <property type="protein sequence ID" value="EFJ32118"/>
    <property type="gene ID" value="SELMODRAFT_86875"/>
</dbReference>
<keyword evidence="4" id="KW-1185">Reference proteome</keyword>
<dbReference type="PANTHER" id="PTHR33492">
    <property type="entry name" value="OSJNBA0043A12.37 PROTEIN-RELATED"/>
    <property type="match status" value="1"/>
</dbReference>
<dbReference type="OMA" id="WTMEKHQ"/>
<feature type="domain" description="Myb-like" evidence="2">
    <location>
        <begin position="75"/>
        <end position="145"/>
    </location>
</feature>
<evidence type="ECO:0000313" key="4">
    <source>
        <dbReference type="Proteomes" id="UP000001514"/>
    </source>
</evidence>
<gene>
    <name evidence="3" type="ORF">SELMODRAFT_86875</name>
</gene>
<dbReference type="EMBL" id="GL377573">
    <property type="protein sequence ID" value="EFJ32118.1"/>
    <property type="molecule type" value="Genomic_DNA"/>
</dbReference>
<feature type="region of interest" description="Disordered" evidence="1">
    <location>
        <begin position="18"/>
        <end position="80"/>
    </location>
</feature>
<feature type="compositionally biased region" description="Low complexity" evidence="1">
    <location>
        <begin position="44"/>
        <end position="68"/>
    </location>
</feature>
<dbReference type="eggNOG" id="ENOG502QRBY">
    <property type="taxonomic scope" value="Eukaryota"/>
</dbReference>
<evidence type="ECO:0000313" key="3">
    <source>
        <dbReference type="EMBL" id="EFJ32118.1"/>
    </source>
</evidence>
<name>D8R8T8_SELML</name>
<dbReference type="SUPFAM" id="SSF46689">
    <property type="entry name" value="Homeodomain-like"/>
    <property type="match status" value="1"/>
</dbReference>
<dbReference type="InterPro" id="IPR044822">
    <property type="entry name" value="Myb_DNA-bind_4"/>
</dbReference>
<dbReference type="STRING" id="88036.D8R8T8"/>
<dbReference type="OrthoDB" id="1843873at2759"/>
<feature type="region of interest" description="Disordered" evidence="1">
    <location>
        <begin position="243"/>
        <end position="270"/>
    </location>
</feature>
<dbReference type="AlphaFoldDB" id="D8R8T8"/>
<sequence>MADQGTASAIVPLVVAAASSSSAGLTSPASGAAAAATPPPPPTLEIEQQQPQQQQQQQQQQLEALDSSRGGGGGSREYRKGNWTLQETMILIQAKKMDDERRLKGGDKEKGKSAEFRWKWVENFCWRKGCQRSQNQCNDKWDNLLRDYKKVREFESKVMAGSSSSAAAAAAAGAAPVVNQKSYWQLEKHERKERGLPSNMIIQVYEALHEVVDKRPRPLLQQQAQAQVQVQQQVQQPFPQQIPLHPQQQQQQIHQLHQHQQHHHQQQHIFSQVHLPGPSSAAAGVPLQQATEVSKSTESEGSEMERSPSGKRRKVSREQGLAPTVSKSAYELSQTLLACEEKKDKRHRDLLGLEERKLGLEEAKTEISRQGMEGLIAAVNNLANAILTLVSDRQQPPG</sequence>
<dbReference type="InterPro" id="IPR001005">
    <property type="entry name" value="SANT/Myb"/>
</dbReference>
<proteinExistence type="predicted"/>
<feature type="region of interest" description="Disordered" evidence="1">
    <location>
        <begin position="287"/>
        <end position="327"/>
    </location>
</feature>
<organism evidence="4">
    <name type="scientific">Selaginella moellendorffii</name>
    <name type="common">Spikemoss</name>
    <dbReference type="NCBI Taxonomy" id="88036"/>
    <lineage>
        <taxon>Eukaryota</taxon>
        <taxon>Viridiplantae</taxon>
        <taxon>Streptophyta</taxon>
        <taxon>Embryophyta</taxon>
        <taxon>Tracheophyta</taxon>
        <taxon>Lycopodiopsida</taxon>
        <taxon>Selaginellales</taxon>
        <taxon>Selaginellaceae</taxon>
        <taxon>Selaginella</taxon>
    </lineage>
</organism>
<feature type="compositionally biased region" description="Low complexity" evidence="1">
    <location>
        <begin position="243"/>
        <end position="255"/>
    </location>
</feature>
<dbReference type="InParanoid" id="D8R8T8"/>
<feature type="compositionally biased region" description="Basic residues" evidence="1">
    <location>
        <begin position="256"/>
        <end position="266"/>
    </location>
</feature>
<dbReference type="Proteomes" id="UP000001514">
    <property type="component" value="Unassembled WGS sequence"/>
</dbReference>
<dbReference type="Pfam" id="PF13837">
    <property type="entry name" value="Myb_DNA-bind_4"/>
    <property type="match status" value="1"/>
</dbReference>